<organism evidence="1 2">
    <name type="scientific">Araneus ventricosus</name>
    <name type="common">Orbweaver spider</name>
    <name type="synonym">Epeira ventricosa</name>
    <dbReference type="NCBI Taxonomy" id="182803"/>
    <lineage>
        <taxon>Eukaryota</taxon>
        <taxon>Metazoa</taxon>
        <taxon>Ecdysozoa</taxon>
        <taxon>Arthropoda</taxon>
        <taxon>Chelicerata</taxon>
        <taxon>Arachnida</taxon>
        <taxon>Araneae</taxon>
        <taxon>Araneomorphae</taxon>
        <taxon>Entelegynae</taxon>
        <taxon>Araneoidea</taxon>
        <taxon>Araneidae</taxon>
        <taxon>Araneus</taxon>
    </lineage>
</organism>
<dbReference type="Proteomes" id="UP000499080">
    <property type="component" value="Unassembled WGS sequence"/>
</dbReference>
<evidence type="ECO:0000313" key="2">
    <source>
        <dbReference type="Proteomes" id="UP000499080"/>
    </source>
</evidence>
<accession>A0A4Y2UZT3</accession>
<keyword evidence="2" id="KW-1185">Reference proteome</keyword>
<dbReference type="EMBL" id="BGPR01040817">
    <property type="protein sequence ID" value="GBO17007.1"/>
    <property type="molecule type" value="Genomic_DNA"/>
</dbReference>
<protein>
    <submittedName>
        <fullName evidence="1">Uncharacterized protein</fullName>
    </submittedName>
</protein>
<evidence type="ECO:0000313" key="1">
    <source>
        <dbReference type="EMBL" id="GBO17007.1"/>
    </source>
</evidence>
<proteinExistence type="predicted"/>
<sequence length="95" mass="10701">MAGAHFGGKRNNSCRTAMRQMQKTSPTFFCSAHLLFIWAFNSESVRWSSGQLDKEVSSACFHLLPSRSRTLDIVRQDIPTKKPPALLTGSLKQWC</sequence>
<name>A0A4Y2UZT3_ARAVE</name>
<reference evidence="1 2" key="1">
    <citation type="journal article" date="2019" name="Sci. Rep.">
        <title>Orb-weaving spider Araneus ventricosus genome elucidates the spidroin gene catalogue.</title>
        <authorList>
            <person name="Kono N."/>
            <person name="Nakamura H."/>
            <person name="Ohtoshi R."/>
            <person name="Moran D.A.P."/>
            <person name="Shinohara A."/>
            <person name="Yoshida Y."/>
            <person name="Fujiwara M."/>
            <person name="Mori M."/>
            <person name="Tomita M."/>
            <person name="Arakawa K."/>
        </authorList>
    </citation>
    <scope>NUCLEOTIDE SEQUENCE [LARGE SCALE GENOMIC DNA]</scope>
</reference>
<comment type="caution">
    <text evidence="1">The sequence shown here is derived from an EMBL/GenBank/DDBJ whole genome shotgun (WGS) entry which is preliminary data.</text>
</comment>
<dbReference type="AlphaFoldDB" id="A0A4Y2UZT3"/>
<gene>
    <name evidence="1" type="ORF">AVEN_25204_1</name>
</gene>